<dbReference type="FunFam" id="3.30.300.30:FF:000007">
    <property type="entry name" value="4-coumarate--CoA ligase 2"/>
    <property type="match status" value="1"/>
</dbReference>
<dbReference type="CDD" id="cd05911">
    <property type="entry name" value="Firefly_Luc_like"/>
    <property type="match status" value="1"/>
</dbReference>
<dbReference type="Pfam" id="PF00501">
    <property type="entry name" value="AMP-binding"/>
    <property type="match status" value="1"/>
</dbReference>
<dbReference type="SUPFAM" id="SSF56801">
    <property type="entry name" value="Acetyl-CoA synthetase-like"/>
    <property type="match status" value="1"/>
</dbReference>
<keyword evidence="2" id="KW-0436">Ligase</keyword>
<dbReference type="PANTHER" id="PTHR24096:SF149">
    <property type="entry name" value="AMP-BINDING DOMAIN-CONTAINING PROTEIN-RELATED"/>
    <property type="match status" value="1"/>
</dbReference>
<dbReference type="PROSITE" id="PS00455">
    <property type="entry name" value="AMP_BINDING"/>
    <property type="match status" value="1"/>
</dbReference>
<evidence type="ECO:0000256" key="2">
    <source>
        <dbReference type="ARBA" id="ARBA00022598"/>
    </source>
</evidence>
<feature type="domain" description="AMP-dependent synthetase/ligase" evidence="3">
    <location>
        <begin position="50"/>
        <end position="416"/>
    </location>
</feature>
<dbReference type="Gene3D" id="3.30.300.30">
    <property type="match status" value="1"/>
</dbReference>
<reference evidence="5 6" key="1">
    <citation type="submission" date="2015-03" db="EMBL/GenBank/DDBJ databases">
        <title>Genomics and transcriptomics of the oil-accumulating basidiomycete yeast T. oleaginosus allow insights into substrate utilization and the diverse evolutionary trajectories of mating systems in fungi.</title>
        <authorList>
            <consortium name="DOE Joint Genome Institute"/>
            <person name="Kourist R."/>
            <person name="Kracht O."/>
            <person name="Bracharz F."/>
            <person name="Lipzen A."/>
            <person name="Nolan M."/>
            <person name="Ohm R."/>
            <person name="Grigoriev I."/>
            <person name="Sun S."/>
            <person name="Heitman J."/>
            <person name="Bruck T."/>
            <person name="Nowrousian M."/>
        </authorList>
    </citation>
    <scope>NUCLEOTIDE SEQUENCE [LARGE SCALE GENOMIC DNA]</scope>
    <source>
        <strain evidence="5 6">IBC0246</strain>
    </source>
</reference>
<protein>
    <submittedName>
        <fullName evidence="5">Acetyl-CoA synthetase-like protein</fullName>
    </submittedName>
</protein>
<dbReference type="InterPro" id="IPR025110">
    <property type="entry name" value="AMP-bd_C"/>
</dbReference>
<dbReference type="Pfam" id="PF13193">
    <property type="entry name" value="AMP-binding_C"/>
    <property type="match status" value="1"/>
</dbReference>
<dbReference type="RefSeq" id="XP_018276914.1">
    <property type="nucleotide sequence ID" value="XM_018420478.1"/>
</dbReference>
<sequence>MSSPSPSSPSPQAIIFESPYPQPFLPNSSVFHYLFPDIVGASPLPPLDPALPAYIDGLDGRVLSRADVVDGALRLATGVRGLGAKRGDVALLWGLNSLEWARAIYGCFAAGLTVSPANGGYSAREIAHQINDSGASILFICPTLLPVLEEARPLLKRAFPAERVVLLARETVPAARAHLTVGDLLTSEPGHAERFDGVDAHSTAIMCYSSGTTGLAKGVETTHHNLTSELQALNAGSRQLVSGVDVILGVLPFSHIYGLGMNFLQPAAKGCPVVVLPRFNEIPALEAIQKYKITHALIVPPIVVTFLNSKHVPNYDLSSLKTVVSGAAPLGGEIAAAFAKLIPGVVMLQAYGNTETSPVVMTAHADEFASTPGSVATCGKLLPTYQARIVAEGRDVGVGERGELWVRGPTIMKGYLNNPGATAAAVLPGGWYRTGDVVVVNADGWYAVVDRVKELIKYKGFQVPPAELEALLLQHPQVVDAGVIGIYDSAQATELPRAYVVASEKLDARRQAALGKHVAEWVAAKVANHKKLRGGVRVVDAIPKSAAGKILRKELRLLAEAEAPKAEARL</sequence>
<evidence type="ECO:0000259" key="3">
    <source>
        <dbReference type="Pfam" id="PF00501"/>
    </source>
</evidence>
<comment type="similarity">
    <text evidence="1">Belongs to the ATP-dependent AMP-binding enzyme family.</text>
</comment>
<dbReference type="EMBL" id="KQ087235">
    <property type="protein sequence ID" value="KLT40423.1"/>
    <property type="molecule type" value="Genomic_DNA"/>
</dbReference>
<dbReference type="InterPro" id="IPR000873">
    <property type="entry name" value="AMP-dep_synth/lig_dom"/>
</dbReference>
<gene>
    <name evidence="5" type="ORF">CC85DRAFT_249496</name>
</gene>
<evidence type="ECO:0000256" key="1">
    <source>
        <dbReference type="ARBA" id="ARBA00006432"/>
    </source>
</evidence>
<evidence type="ECO:0000259" key="4">
    <source>
        <dbReference type="Pfam" id="PF13193"/>
    </source>
</evidence>
<keyword evidence="6" id="KW-1185">Reference proteome</keyword>
<evidence type="ECO:0000313" key="5">
    <source>
        <dbReference type="EMBL" id="KLT40423.1"/>
    </source>
</evidence>
<dbReference type="Proteomes" id="UP000053611">
    <property type="component" value="Unassembled WGS sequence"/>
</dbReference>
<accession>A0A0J0XH86</accession>
<dbReference type="InterPro" id="IPR045851">
    <property type="entry name" value="AMP-bd_C_sf"/>
</dbReference>
<dbReference type="Gene3D" id="3.40.50.12780">
    <property type="entry name" value="N-terminal domain of ligase-like"/>
    <property type="match status" value="1"/>
</dbReference>
<dbReference type="InterPro" id="IPR042099">
    <property type="entry name" value="ANL_N_sf"/>
</dbReference>
<dbReference type="GO" id="GO:0016405">
    <property type="term" value="F:CoA-ligase activity"/>
    <property type="evidence" value="ECO:0007669"/>
    <property type="project" value="TreeGrafter"/>
</dbReference>
<dbReference type="InterPro" id="IPR020845">
    <property type="entry name" value="AMP-binding_CS"/>
</dbReference>
<feature type="domain" description="AMP-binding enzyme C-terminal" evidence="4">
    <location>
        <begin position="467"/>
        <end position="549"/>
    </location>
</feature>
<dbReference type="OrthoDB" id="1898221at2759"/>
<proteinExistence type="inferred from homology"/>
<dbReference type="GeneID" id="28981081"/>
<evidence type="ECO:0000313" key="6">
    <source>
        <dbReference type="Proteomes" id="UP000053611"/>
    </source>
</evidence>
<name>A0A0J0XH86_9TREE</name>
<dbReference type="AlphaFoldDB" id="A0A0J0XH86"/>
<organism evidence="5 6">
    <name type="scientific">Cutaneotrichosporon oleaginosum</name>
    <dbReference type="NCBI Taxonomy" id="879819"/>
    <lineage>
        <taxon>Eukaryota</taxon>
        <taxon>Fungi</taxon>
        <taxon>Dikarya</taxon>
        <taxon>Basidiomycota</taxon>
        <taxon>Agaricomycotina</taxon>
        <taxon>Tremellomycetes</taxon>
        <taxon>Trichosporonales</taxon>
        <taxon>Trichosporonaceae</taxon>
        <taxon>Cutaneotrichosporon</taxon>
    </lineage>
</organism>
<dbReference type="STRING" id="879819.A0A0J0XH86"/>
<dbReference type="PANTHER" id="PTHR24096">
    <property type="entry name" value="LONG-CHAIN-FATTY-ACID--COA LIGASE"/>
    <property type="match status" value="1"/>
</dbReference>